<comment type="similarity">
    <text evidence="1 9">Belongs to the GHMP kinase family. IspE subfamily.</text>
</comment>
<feature type="active site" evidence="9">
    <location>
        <position position="14"/>
    </location>
</feature>
<dbReference type="GO" id="GO:0005524">
    <property type="term" value="F:ATP binding"/>
    <property type="evidence" value="ECO:0007669"/>
    <property type="project" value="UniProtKB-UniRule"/>
</dbReference>
<dbReference type="PANTHER" id="PTHR43527">
    <property type="entry name" value="4-DIPHOSPHOCYTIDYL-2-C-METHYL-D-ERYTHRITOL KINASE, CHLOROPLASTIC"/>
    <property type="match status" value="1"/>
</dbReference>
<evidence type="ECO:0000256" key="9">
    <source>
        <dbReference type="HAMAP-Rule" id="MF_00061"/>
    </source>
</evidence>
<keyword evidence="13" id="KW-1185">Reference proteome</keyword>
<dbReference type="Gene3D" id="3.30.70.890">
    <property type="entry name" value="GHMP kinase, C-terminal domain"/>
    <property type="match status" value="1"/>
</dbReference>
<dbReference type="GO" id="GO:0016114">
    <property type="term" value="P:terpenoid biosynthetic process"/>
    <property type="evidence" value="ECO:0007669"/>
    <property type="project" value="InterPro"/>
</dbReference>
<dbReference type="AlphaFoldDB" id="A0A517SNQ6"/>
<comment type="pathway">
    <text evidence="9">Isoprenoid biosynthesis; isopentenyl diphosphate biosynthesis via DXP pathway; isopentenyl diphosphate from 1-deoxy-D-xylulose 5-phosphate: step 3/6.</text>
</comment>
<dbReference type="Proteomes" id="UP000315003">
    <property type="component" value="Chromosome"/>
</dbReference>
<evidence type="ECO:0000256" key="6">
    <source>
        <dbReference type="ARBA" id="ARBA00022777"/>
    </source>
</evidence>
<dbReference type="SUPFAM" id="SSF55060">
    <property type="entry name" value="GHMP Kinase, C-terminal domain"/>
    <property type="match status" value="1"/>
</dbReference>
<evidence type="ECO:0000256" key="7">
    <source>
        <dbReference type="ARBA" id="ARBA00022840"/>
    </source>
</evidence>
<evidence type="ECO:0000256" key="2">
    <source>
        <dbReference type="ARBA" id="ARBA00012052"/>
    </source>
</evidence>
<accession>A0A517SNQ6</accession>
<comment type="catalytic activity">
    <reaction evidence="9">
        <text>4-CDP-2-C-methyl-D-erythritol + ATP = 4-CDP-2-C-methyl-D-erythritol 2-phosphate + ADP + H(+)</text>
        <dbReference type="Rhea" id="RHEA:18437"/>
        <dbReference type="ChEBI" id="CHEBI:15378"/>
        <dbReference type="ChEBI" id="CHEBI:30616"/>
        <dbReference type="ChEBI" id="CHEBI:57823"/>
        <dbReference type="ChEBI" id="CHEBI:57919"/>
        <dbReference type="ChEBI" id="CHEBI:456216"/>
        <dbReference type="EC" id="2.7.1.148"/>
    </reaction>
</comment>
<feature type="domain" description="GHMP kinase N-terminal" evidence="10">
    <location>
        <begin position="97"/>
        <end position="172"/>
    </location>
</feature>
<feature type="active site" evidence="9">
    <location>
        <position position="167"/>
    </location>
</feature>
<dbReference type="InterPro" id="IPR020568">
    <property type="entry name" value="Ribosomal_Su5_D2-typ_SF"/>
</dbReference>
<dbReference type="HAMAP" id="MF_00061">
    <property type="entry name" value="IspE"/>
    <property type="match status" value="1"/>
</dbReference>
<evidence type="ECO:0000259" key="11">
    <source>
        <dbReference type="Pfam" id="PF08544"/>
    </source>
</evidence>
<organism evidence="12 13">
    <name type="scientific">Stieleria bergensis</name>
    <dbReference type="NCBI Taxonomy" id="2528025"/>
    <lineage>
        <taxon>Bacteria</taxon>
        <taxon>Pseudomonadati</taxon>
        <taxon>Planctomycetota</taxon>
        <taxon>Planctomycetia</taxon>
        <taxon>Pirellulales</taxon>
        <taxon>Pirellulaceae</taxon>
        <taxon>Stieleria</taxon>
    </lineage>
</organism>
<reference evidence="12 13" key="1">
    <citation type="submission" date="2019-02" db="EMBL/GenBank/DDBJ databases">
        <title>Deep-cultivation of Planctomycetes and their phenomic and genomic characterization uncovers novel biology.</title>
        <authorList>
            <person name="Wiegand S."/>
            <person name="Jogler M."/>
            <person name="Boedeker C."/>
            <person name="Pinto D."/>
            <person name="Vollmers J."/>
            <person name="Rivas-Marin E."/>
            <person name="Kohn T."/>
            <person name="Peeters S.H."/>
            <person name="Heuer A."/>
            <person name="Rast P."/>
            <person name="Oberbeckmann S."/>
            <person name="Bunk B."/>
            <person name="Jeske O."/>
            <person name="Meyerdierks A."/>
            <person name="Storesund J.E."/>
            <person name="Kallscheuer N."/>
            <person name="Luecker S."/>
            <person name="Lage O.M."/>
            <person name="Pohl T."/>
            <person name="Merkel B.J."/>
            <person name="Hornburger P."/>
            <person name="Mueller R.-W."/>
            <person name="Bruemmer F."/>
            <person name="Labrenz M."/>
            <person name="Spormann A.M."/>
            <person name="Op den Camp H."/>
            <person name="Overmann J."/>
            <person name="Amann R."/>
            <person name="Jetten M.S.M."/>
            <person name="Mascher T."/>
            <person name="Medema M.H."/>
            <person name="Devos D.P."/>
            <person name="Kaster A.-K."/>
            <person name="Ovreas L."/>
            <person name="Rohde M."/>
            <person name="Galperin M.Y."/>
            <person name="Jogler C."/>
        </authorList>
    </citation>
    <scope>NUCLEOTIDE SEQUENCE [LARGE SCALE GENOMIC DNA]</scope>
    <source>
        <strain evidence="12 13">SV_7m_r</strain>
    </source>
</reference>
<dbReference type="Pfam" id="PF00288">
    <property type="entry name" value="GHMP_kinases_N"/>
    <property type="match status" value="1"/>
</dbReference>
<dbReference type="GO" id="GO:0050515">
    <property type="term" value="F:4-(cytidine 5'-diphospho)-2-C-methyl-D-erythritol kinase activity"/>
    <property type="evidence" value="ECO:0007669"/>
    <property type="project" value="UniProtKB-UniRule"/>
</dbReference>
<dbReference type="Gene3D" id="3.30.230.10">
    <property type="match status" value="1"/>
</dbReference>
<keyword evidence="5 9" id="KW-0547">Nucleotide-binding</keyword>
<evidence type="ECO:0000313" key="12">
    <source>
        <dbReference type="EMBL" id="QDT57752.1"/>
    </source>
</evidence>
<evidence type="ECO:0000256" key="3">
    <source>
        <dbReference type="ARBA" id="ARBA00017473"/>
    </source>
</evidence>
<evidence type="ECO:0000256" key="8">
    <source>
        <dbReference type="ARBA" id="ARBA00032554"/>
    </source>
</evidence>
<dbReference type="UniPathway" id="UPA00056">
    <property type="reaction ID" value="UER00094"/>
</dbReference>
<dbReference type="InterPro" id="IPR006204">
    <property type="entry name" value="GHMP_kinase_N_dom"/>
</dbReference>
<evidence type="ECO:0000259" key="10">
    <source>
        <dbReference type="Pfam" id="PF00288"/>
    </source>
</evidence>
<evidence type="ECO:0000256" key="5">
    <source>
        <dbReference type="ARBA" id="ARBA00022741"/>
    </source>
</evidence>
<comment type="function">
    <text evidence="9">Catalyzes the phosphorylation of the position 2 hydroxy group of 4-diphosphocytidyl-2C-methyl-D-erythritol.</text>
</comment>
<dbReference type="EC" id="2.7.1.148" evidence="2 9"/>
<name>A0A517SNQ6_9BACT</name>
<dbReference type="Pfam" id="PF08544">
    <property type="entry name" value="GHMP_kinases_C"/>
    <property type="match status" value="1"/>
</dbReference>
<keyword evidence="6 9" id="KW-0418">Kinase</keyword>
<dbReference type="InterPro" id="IPR014721">
    <property type="entry name" value="Ribsml_uS5_D2-typ_fold_subgr"/>
</dbReference>
<dbReference type="InterPro" id="IPR004424">
    <property type="entry name" value="IspE"/>
</dbReference>
<dbReference type="EMBL" id="CP036272">
    <property type="protein sequence ID" value="QDT57752.1"/>
    <property type="molecule type" value="Genomic_DNA"/>
</dbReference>
<evidence type="ECO:0000256" key="1">
    <source>
        <dbReference type="ARBA" id="ARBA00009684"/>
    </source>
</evidence>
<dbReference type="InterPro" id="IPR013750">
    <property type="entry name" value="GHMP_kinase_C_dom"/>
</dbReference>
<keyword evidence="7 9" id="KW-0067">ATP-binding</keyword>
<dbReference type="SUPFAM" id="SSF54211">
    <property type="entry name" value="Ribosomal protein S5 domain 2-like"/>
    <property type="match status" value="1"/>
</dbReference>
<keyword evidence="4 9" id="KW-0808">Transferase</keyword>
<gene>
    <name evidence="9 12" type="primary">ispE</name>
    <name evidence="12" type="ORF">SV7mr_02370</name>
</gene>
<keyword evidence="9" id="KW-0414">Isoprene biosynthesis</keyword>
<proteinExistence type="inferred from homology"/>
<evidence type="ECO:0000313" key="13">
    <source>
        <dbReference type="Proteomes" id="UP000315003"/>
    </source>
</evidence>
<evidence type="ECO:0000256" key="4">
    <source>
        <dbReference type="ARBA" id="ARBA00022679"/>
    </source>
</evidence>
<protein>
    <recommendedName>
        <fullName evidence="3 9">4-diphosphocytidyl-2-C-methyl-D-erythritol kinase</fullName>
        <shortName evidence="9">CMK</shortName>
        <ecNumber evidence="2 9">2.7.1.148</ecNumber>
    </recommendedName>
    <alternativeName>
        <fullName evidence="8 9">4-(cytidine-5'-diphospho)-2-C-methyl-D-erythritol kinase</fullName>
    </alternativeName>
</protein>
<feature type="domain" description="GHMP kinase C-terminal" evidence="11">
    <location>
        <begin position="241"/>
        <end position="314"/>
    </location>
</feature>
<feature type="binding site" evidence="9">
    <location>
        <begin position="125"/>
        <end position="135"/>
    </location>
    <ligand>
        <name>ATP</name>
        <dbReference type="ChEBI" id="CHEBI:30616"/>
    </ligand>
</feature>
<sequence>MSENFVVHTRPPAKLNLFLEIPAKRDDGYHEIDTVMAAIDLCDELQVQRTDDPTVSLQANWLPSRNEIARELGLPTTESPSLADPEDALFIPTDERNLVVKALQAFRQHFGIASGFQARLGKRIPAGAGMGGASSDAAHAISCAAQLHQVTHHHQELHQIAASIGSDVPFFLPMSCENGQQACMGWATGRGEKVAPLAISSDFDPSETYLLIAYPPIPLSTAKVYSALRIPKDPVSSAKFRQALQSNNREQWESSMMNRLSEVAEEITPQVKDLLKSLWKSGLETCQLTGSGSACFGVASNFENASRILNALQSDLTPGVLLRLARITPTAAPIRTERS</sequence>
<dbReference type="PANTHER" id="PTHR43527:SF2">
    <property type="entry name" value="4-DIPHOSPHOCYTIDYL-2-C-METHYL-D-ERYTHRITOL KINASE, CHLOROPLASTIC"/>
    <property type="match status" value="1"/>
</dbReference>
<dbReference type="OrthoDB" id="9809438at2"/>
<dbReference type="GO" id="GO:0019288">
    <property type="term" value="P:isopentenyl diphosphate biosynthetic process, methylerythritol 4-phosphate pathway"/>
    <property type="evidence" value="ECO:0007669"/>
    <property type="project" value="UniProtKB-UniRule"/>
</dbReference>
<dbReference type="PIRSF" id="PIRSF010376">
    <property type="entry name" value="IspE"/>
    <property type="match status" value="1"/>
</dbReference>
<dbReference type="InterPro" id="IPR036554">
    <property type="entry name" value="GHMP_kinase_C_sf"/>
</dbReference>
<dbReference type="RefSeq" id="WP_145268426.1">
    <property type="nucleotide sequence ID" value="NZ_CP036272.1"/>
</dbReference>